<reference evidence="3 4" key="1">
    <citation type="submission" date="2024-10" db="EMBL/GenBank/DDBJ databases">
        <title>The Natural Products Discovery Center: Release of the First 8490 Sequenced Strains for Exploring Actinobacteria Biosynthetic Diversity.</title>
        <authorList>
            <person name="Kalkreuter E."/>
            <person name="Kautsar S.A."/>
            <person name="Yang D."/>
            <person name="Bader C.D."/>
            <person name="Teijaro C.N."/>
            <person name="Fluegel L."/>
            <person name="Davis C.M."/>
            <person name="Simpson J.R."/>
            <person name="Lauterbach L."/>
            <person name="Steele A.D."/>
            <person name="Gui C."/>
            <person name="Meng S."/>
            <person name="Li G."/>
            <person name="Viehrig K."/>
            <person name="Ye F."/>
            <person name="Su P."/>
            <person name="Kiefer A.F."/>
            <person name="Nichols A."/>
            <person name="Cepeda A.J."/>
            <person name="Yan W."/>
            <person name="Fan B."/>
            <person name="Jiang Y."/>
            <person name="Adhikari A."/>
            <person name="Zheng C.-J."/>
            <person name="Schuster L."/>
            <person name="Cowan T.M."/>
            <person name="Smanski M.J."/>
            <person name="Chevrette M.G."/>
            <person name="De Carvalho L.P.S."/>
            <person name="Shen B."/>
        </authorList>
    </citation>
    <scope>NUCLEOTIDE SEQUENCE [LARGE SCALE GENOMIC DNA]</scope>
    <source>
        <strain evidence="3 4">NPDC015755</strain>
    </source>
</reference>
<evidence type="ECO:0000313" key="4">
    <source>
        <dbReference type="Proteomes" id="UP001603013"/>
    </source>
</evidence>
<protein>
    <submittedName>
        <fullName evidence="3">Uncharacterized protein</fullName>
    </submittedName>
</protein>
<evidence type="ECO:0000256" key="1">
    <source>
        <dbReference type="SAM" id="MobiDB-lite"/>
    </source>
</evidence>
<dbReference type="EMBL" id="JBIBSM010000016">
    <property type="protein sequence ID" value="MFF8279544.1"/>
    <property type="molecule type" value="Genomic_DNA"/>
</dbReference>
<sequence>MKFVSRIVLAALATCAALALSGGAAAASHDGTAGGGTEWQQPIEWP</sequence>
<evidence type="ECO:0000256" key="2">
    <source>
        <dbReference type="SAM" id="SignalP"/>
    </source>
</evidence>
<keyword evidence="4" id="KW-1185">Reference proteome</keyword>
<proteinExistence type="predicted"/>
<accession>A0ABW6YI74</accession>
<gene>
    <name evidence="3" type="ORF">ACF05T_26060</name>
</gene>
<organism evidence="3 4">
    <name type="scientific">Streptomyces lateritius</name>
    <dbReference type="NCBI Taxonomy" id="67313"/>
    <lineage>
        <taxon>Bacteria</taxon>
        <taxon>Bacillati</taxon>
        <taxon>Actinomycetota</taxon>
        <taxon>Actinomycetes</taxon>
        <taxon>Kitasatosporales</taxon>
        <taxon>Streptomycetaceae</taxon>
        <taxon>Streptomyces</taxon>
    </lineage>
</organism>
<evidence type="ECO:0000313" key="3">
    <source>
        <dbReference type="EMBL" id="MFF8279544.1"/>
    </source>
</evidence>
<feature type="chain" id="PRO_5045891437" evidence="2">
    <location>
        <begin position="27"/>
        <end position="46"/>
    </location>
</feature>
<keyword evidence="2" id="KW-0732">Signal</keyword>
<dbReference type="Proteomes" id="UP001603013">
    <property type="component" value="Unassembled WGS sequence"/>
</dbReference>
<name>A0ABW6YI74_9ACTN</name>
<dbReference type="RefSeq" id="WP_391936489.1">
    <property type="nucleotide sequence ID" value="NZ_JBIBSM010000016.1"/>
</dbReference>
<comment type="caution">
    <text evidence="3">The sequence shown here is derived from an EMBL/GenBank/DDBJ whole genome shotgun (WGS) entry which is preliminary data.</text>
</comment>
<feature type="region of interest" description="Disordered" evidence="1">
    <location>
        <begin position="26"/>
        <end position="46"/>
    </location>
</feature>
<feature type="signal peptide" evidence="2">
    <location>
        <begin position="1"/>
        <end position="26"/>
    </location>
</feature>